<dbReference type="Proteomes" id="UP001221217">
    <property type="component" value="Unassembled WGS sequence"/>
</dbReference>
<dbReference type="InterPro" id="IPR002035">
    <property type="entry name" value="VWF_A"/>
</dbReference>
<evidence type="ECO:0000313" key="2">
    <source>
        <dbReference type="EMBL" id="MDC7226232.1"/>
    </source>
</evidence>
<dbReference type="PANTHER" id="PTHR10166">
    <property type="entry name" value="VOLTAGE-DEPENDENT CALCIUM CHANNEL SUBUNIT ALPHA-2/DELTA-RELATED"/>
    <property type="match status" value="1"/>
</dbReference>
<dbReference type="InterPro" id="IPR036465">
    <property type="entry name" value="vWFA_dom_sf"/>
</dbReference>
<dbReference type="PANTHER" id="PTHR10166:SF37">
    <property type="entry name" value="STOLID, ISOFORM H"/>
    <property type="match status" value="1"/>
</dbReference>
<accession>A0AAJ1MJ36</accession>
<evidence type="ECO:0000259" key="1">
    <source>
        <dbReference type="PROSITE" id="PS50234"/>
    </source>
</evidence>
<evidence type="ECO:0000313" key="3">
    <source>
        <dbReference type="Proteomes" id="UP001221217"/>
    </source>
</evidence>
<comment type="caution">
    <text evidence="2">The sequence shown here is derived from an EMBL/GenBank/DDBJ whole genome shotgun (WGS) entry which is preliminary data.</text>
</comment>
<dbReference type="AlphaFoldDB" id="A0AAJ1MJ36"/>
<dbReference type="Pfam" id="PF12450">
    <property type="entry name" value="vWF_A"/>
    <property type="match status" value="1"/>
</dbReference>
<dbReference type="Gene3D" id="3.40.50.410">
    <property type="entry name" value="von Willebrand factor, type A domain"/>
    <property type="match status" value="1"/>
</dbReference>
<name>A0AAJ1MJ36_9SPIO</name>
<dbReference type="Pfam" id="PF00092">
    <property type="entry name" value="VWA"/>
    <property type="match status" value="1"/>
</dbReference>
<feature type="domain" description="VWFA" evidence="1">
    <location>
        <begin position="275"/>
        <end position="453"/>
    </location>
</feature>
<dbReference type="InterPro" id="IPR051173">
    <property type="entry name" value="Ca_channel_alpha-2/delta"/>
</dbReference>
<dbReference type="EMBL" id="JAQQAL010000011">
    <property type="protein sequence ID" value="MDC7226232.1"/>
    <property type="molecule type" value="Genomic_DNA"/>
</dbReference>
<reference evidence="2 3" key="1">
    <citation type="submission" date="2022-12" db="EMBL/GenBank/DDBJ databases">
        <title>Metagenome assembled genome from gulf of manar.</title>
        <authorList>
            <person name="Kohli P."/>
            <person name="Pk S."/>
            <person name="Venkata Ramana C."/>
            <person name="Sasikala C."/>
        </authorList>
    </citation>
    <scope>NUCLEOTIDE SEQUENCE [LARGE SCALE GENOMIC DNA]</scope>
    <source>
        <strain evidence="2">JB008</strain>
    </source>
</reference>
<dbReference type="PROSITE" id="PS50234">
    <property type="entry name" value="VWFA"/>
    <property type="match status" value="1"/>
</dbReference>
<dbReference type="Pfam" id="PF12034">
    <property type="entry name" value="YfbK_C"/>
    <property type="match status" value="1"/>
</dbReference>
<dbReference type="CDD" id="cd01465">
    <property type="entry name" value="vWA_subgroup"/>
    <property type="match status" value="1"/>
</dbReference>
<proteinExistence type="predicted"/>
<gene>
    <name evidence="2" type="ORF">PQJ61_05665</name>
</gene>
<dbReference type="SMART" id="SM00327">
    <property type="entry name" value="VWA"/>
    <property type="match status" value="1"/>
</dbReference>
<organism evidence="2 3">
    <name type="scientific">Candidatus Thalassospirochaeta sargassi</name>
    <dbReference type="NCBI Taxonomy" id="3119039"/>
    <lineage>
        <taxon>Bacteria</taxon>
        <taxon>Pseudomonadati</taxon>
        <taxon>Spirochaetota</taxon>
        <taxon>Spirochaetia</taxon>
        <taxon>Spirochaetales</taxon>
        <taxon>Spirochaetaceae</taxon>
        <taxon>Candidatus Thalassospirochaeta</taxon>
    </lineage>
</organism>
<dbReference type="InterPro" id="IPR022156">
    <property type="entry name" value="Uncharacterised_YfbK_N"/>
</dbReference>
<dbReference type="InterPro" id="IPR021908">
    <property type="entry name" value="YfbK_C"/>
</dbReference>
<sequence>MSIKEILEDLYKLDPALRSEEAELKEIIEKLLAQKPDAEADEDFKIRLKEELLSGAERKKKRAGFFLVHRKEVIRAAGLAAAVVAVLTFSVRSELITDIMNPVKMELEETAMAPVPLPSAEAESTLADAVDIDEERVLTADAPMMKRSLAPASEHFFDDGPDQDLVSTEEYREITGNGFILTAEQPVSTFSIDVDTASYSNVRRFITSGALPDPDAVRIEELINYFSYDYPEPDGDQPFSISTEYSACPWNENNRLLHIGLQGWDIDPAELPPANLVFLLDSSGSMQDENKLPLLKDSLSLLIETLRPEDRVSIVAYAGSAGLVLPPTAGNLKSKILQAVDRLEAGGSTAGGEGLELVYHTAAENFFPDGNNRVILATDGDFNVGQSSEEELTDFIEKKRDEGISLTVLGLGMGNYKDARMEALADNGNGNYSYIDTINEANKVLITELSSTMLTIAKDVKIQVVFNKSAVGSYRLIGYENRHLTAADFNDDMKDAGDIGAGHSVTALYEIIPAAGSLRAENLAEIRFRYKKPEEDQSRLITSTVDNVVRPLSEASDNFIFSAAVAEWGMLLRGSEYAADSDISRLRLQASEAAGDDRFGYRAEFIGLIEETEKLLD</sequence>
<dbReference type="SUPFAM" id="SSF53300">
    <property type="entry name" value="vWA-like"/>
    <property type="match status" value="1"/>
</dbReference>
<protein>
    <submittedName>
        <fullName evidence="2">VWA domain-containing protein</fullName>
    </submittedName>
</protein>